<sequence>MATLYENYNPGGTQGLVGGTTFWRCQTFTPTIGHSLTSVRLRMRRTSGSGGTVTVSIRVTDGDGKPTGSDLAVSIYDADLLGTIDWHELFFTSFKLAVGTKYGLVWRTNAANVSLEVDTSAATYTGGSYGDDNADNGATWTMVTDDDWVFEEYGIASSGYLWGEGKNLHLIDEGVIERVYAPTNNLVTVEGLVVSDKGNVVYN</sequence>
<name>A0A0F9L145_9ZZZZ</name>
<organism evidence="1">
    <name type="scientific">marine sediment metagenome</name>
    <dbReference type="NCBI Taxonomy" id="412755"/>
    <lineage>
        <taxon>unclassified sequences</taxon>
        <taxon>metagenomes</taxon>
        <taxon>ecological metagenomes</taxon>
    </lineage>
</organism>
<dbReference type="EMBL" id="LAZR01012230">
    <property type="protein sequence ID" value="KKM27933.1"/>
    <property type="molecule type" value="Genomic_DNA"/>
</dbReference>
<dbReference type="AlphaFoldDB" id="A0A0F9L145"/>
<gene>
    <name evidence="1" type="ORF">LCGC14_1569750</name>
</gene>
<reference evidence="1" key="1">
    <citation type="journal article" date="2015" name="Nature">
        <title>Complex archaea that bridge the gap between prokaryotes and eukaryotes.</title>
        <authorList>
            <person name="Spang A."/>
            <person name="Saw J.H."/>
            <person name="Jorgensen S.L."/>
            <person name="Zaremba-Niedzwiedzka K."/>
            <person name="Martijn J."/>
            <person name="Lind A.E."/>
            <person name="van Eijk R."/>
            <person name="Schleper C."/>
            <person name="Guy L."/>
            <person name="Ettema T.J."/>
        </authorList>
    </citation>
    <scope>NUCLEOTIDE SEQUENCE</scope>
</reference>
<evidence type="ECO:0000313" key="1">
    <source>
        <dbReference type="EMBL" id="KKM27933.1"/>
    </source>
</evidence>
<protein>
    <submittedName>
        <fullName evidence="1">Uncharacterized protein</fullName>
    </submittedName>
</protein>
<comment type="caution">
    <text evidence="1">The sequence shown here is derived from an EMBL/GenBank/DDBJ whole genome shotgun (WGS) entry which is preliminary data.</text>
</comment>
<accession>A0A0F9L145</accession>
<proteinExistence type="predicted"/>